<dbReference type="Pfam" id="PF00553">
    <property type="entry name" value="CBM_2"/>
    <property type="match status" value="1"/>
</dbReference>
<dbReference type="SUPFAM" id="SSF51445">
    <property type="entry name" value="(Trans)glycosidases"/>
    <property type="match status" value="1"/>
</dbReference>
<dbReference type="SUPFAM" id="SSF49384">
    <property type="entry name" value="Carbohydrate-binding domain"/>
    <property type="match status" value="1"/>
</dbReference>
<dbReference type="InterPro" id="IPR012291">
    <property type="entry name" value="CBM2_carb-bd_dom_sf"/>
</dbReference>
<feature type="compositionally biased region" description="Low complexity" evidence="3">
    <location>
        <begin position="159"/>
        <end position="191"/>
    </location>
</feature>
<dbReference type="RefSeq" id="WP_359214423.1">
    <property type="nucleotide sequence ID" value="NZ_JBEZAM010000060.1"/>
</dbReference>
<dbReference type="InterPro" id="IPR017853">
    <property type="entry name" value="GH"/>
</dbReference>
<feature type="domain" description="CBM2" evidence="5">
    <location>
        <begin position="35"/>
        <end position="145"/>
    </location>
</feature>
<gene>
    <name evidence="7" type="ORF">AB0A76_29210</name>
</gene>
<dbReference type="Gene3D" id="2.60.40.290">
    <property type="match status" value="1"/>
</dbReference>
<dbReference type="Gene3D" id="3.20.20.80">
    <property type="entry name" value="Glycosidases"/>
    <property type="match status" value="1"/>
</dbReference>
<dbReference type="InterPro" id="IPR008965">
    <property type="entry name" value="CBM2/CBM3_carb-bd_dom_sf"/>
</dbReference>
<feature type="domain" description="GH18" evidence="6">
    <location>
        <begin position="213"/>
        <end position="507"/>
    </location>
</feature>
<dbReference type="CDD" id="cd06543">
    <property type="entry name" value="GH18_PF-ChiA-like"/>
    <property type="match status" value="1"/>
</dbReference>
<dbReference type="PROSITE" id="PS51910">
    <property type="entry name" value="GH18_2"/>
    <property type="match status" value="1"/>
</dbReference>
<dbReference type="Proteomes" id="UP001551210">
    <property type="component" value="Unassembled WGS sequence"/>
</dbReference>
<dbReference type="PROSITE" id="PS51173">
    <property type="entry name" value="CBM2"/>
    <property type="match status" value="1"/>
</dbReference>
<protein>
    <submittedName>
        <fullName evidence="7">Cellulose binding domain-containing protein</fullName>
    </submittedName>
</protein>
<evidence type="ECO:0000256" key="1">
    <source>
        <dbReference type="ARBA" id="ARBA00022729"/>
    </source>
</evidence>
<proteinExistence type="predicted"/>
<dbReference type="PANTHER" id="PTHR42976">
    <property type="entry name" value="BIFUNCTIONAL CHITINASE/LYSOZYME-RELATED"/>
    <property type="match status" value="1"/>
</dbReference>
<evidence type="ECO:0000259" key="5">
    <source>
        <dbReference type="PROSITE" id="PS51173"/>
    </source>
</evidence>
<keyword evidence="1 4" id="KW-0732">Signal</keyword>
<organism evidence="7 8">
    <name type="scientific">Streptomyces exfoliatus</name>
    <name type="common">Streptomyces hydrogenans</name>
    <dbReference type="NCBI Taxonomy" id="1905"/>
    <lineage>
        <taxon>Bacteria</taxon>
        <taxon>Bacillati</taxon>
        <taxon>Actinomycetota</taxon>
        <taxon>Actinomycetes</taxon>
        <taxon>Kitasatosporales</taxon>
        <taxon>Streptomycetaceae</taxon>
        <taxon>Streptomyces</taxon>
    </lineage>
</organism>
<dbReference type="EMBL" id="JBEZAM010000060">
    <property type="protein sequence ID" value="MEU7297229.1"/>
    <property type="molecule type" value="Genomic_DNA"/>
</dbReference>
<dbReference type="SMART" id="SM00637">
    <property type="entry name" value="CBD_II"/>
    <property type="match status" value="1"/>
</dbReference>
<evidence type="ECO:0000313" key="8">
    <source>
        <dbReference type="Proteomes" id="UP001551210"/>
    </source>
</evidence>
<keyword evidence="2" id="KW-0119">Carbohydrate metabolism</keyword>
<dbReference type="InterPro" id="IPR052750">
    <property type="entry name" value="GH18_Chitinase"/>
</dbReference>
<accession>A0ABV3D424</accession>
<reference evidence="7 8" key="1">
    <citation type="submission" date="2024-06" db="EMBL/GenBank/DDBJ databases">
        <title>The Natural Products Discovery Center: Release of the First 8490 Sequenced Strains for Exploring Actinobacteria Biosynthetic Diversity.</title>
        <authorList>
            <person name="Kalkreuter E."/>
            <person name="Kautsar S.A."/>
            <person name="Yang D."/>
            <person name="Bader C.D."/>
            <person name="Teijaro C.N."/>
            <person name="Fluegel L."/>
            <person name="Davis C.M."/>
            <person name="Simpson J.R."/>
            <person name="Lauterbach L."/>
            <person name="Steele A.D."/>
            <person name="Gui C."/>
            <person name="Meng S."/>
            <person name="Li G."/>
            <person name="Viehrig K."/>
            <person name="Ye F."/>
            <person name="Su P."/>
            <person name="Kiefer A.F."/>
            <person name="Nichols A."/>
            <person name="Cepeda A.J."/>
            <person name="Yan W."/>
            <person name="Fan B."/>
            <person name="Jiang Y."/>
            <person name="Adhikari A."/>
            <person name="Zheng C.-J."/>
            <person name="Schuster L."/>
            <person name="Cowan T.M."/>
            <person name="Smanski M.J."/>
            <person name="Chevrette M.G."/>
            <person name="De Carvalho L.P.S."/>
            <person name="Shen B."/>
        </authorList>
    </citation>
    <scope>NUCLEOTIDE SEQUENCE [LARGE SCALE GENOMIC DNA]</scope>
    <source>
        <strain evidence="7 8">NPDC045705</strain>
    </source>
</reference>
<dbReference type="PANTHER" id="PTHR42976:SF1">
    <property type="entry name" value="GH18 DOMAIN-CONTAINING PROTEIN-RELATED"/>
    <property type="match status" value="1"/>
</dbReference>
<evidence type="ECO:0000259" key="6">
    <source>
        <dbReference type="PROSITE" id="PS51910"/>
    </source>
</evidence>
<sequence>MGTSSHRRRASTRTKAVGAVVAAAVVGGAVFALTGTAQAAAVGAAYTRTSSWTGGYTGQYVVTNETSTAQSDWTLEFDLPAGTTVGSLWNGEHTVSGRHVTVKPASWNRQLAPGASVTVGFVTSAAGEAGDPANCLINKATCSVGGATPTPSGRPTEQPTATASPSATTSPKPTATATTSPKPTATTTTAPPTTPAPTPTPTATATGAPAGAAKYAPYVDTSLYPAYDLLATADATGVKEFNLAFITSGGSCAPLWGGVTDLGDDKVAAQIGALRAKGGDVRVSFGGAAGHELALNCSSAPALAAAYGKVIDHYGLTKVDFDVEGAALPDTAANTRRSQAIAQLQKSHPGLNVSFTLPVMPEGLTQPGVDLLADAKRNGVRVDAVNIMAMDYGPAYSADMGTYAIQAATATQAQIKGVLGLSDAAAWQAVAVTPMIGVNDVTTEIFKVDDATQLVDFAKSKGIGWLSMWSSTRDKQCAAGAVNHADATCSSILQQPLAFTKAFAAYK</sequence>
<dbReference type="InterPro" id="IPR001919">
    <property type="entry name" value="CBD2"/>
</dbReference>
<evidence type="ECO:0000313" key="7">
    <source>
        <dbReference type="EMBL" id="MEU7297229.1"/>
    </source>
</evidence>
<comment type="caution">
    <text evidence="7">The sequence shown here is derived from an EMBL/GenBank/DDBJ whole genome shotgun (WGS) entry which is preliminary data.</text>
</comment>
<feature type="compositionally biased region" description="Polar residues" evidence="3">
    <location>
        <begin position="149"/>
        <end position="158"/>
    </location>
</feature>
<evidence type="ECO:0000256" key="4">
    <source>
        <dbReference type="SAM" id="SignalP"/>
    </source>
</evidence>
<evidence type="ECO:0000256" key="3">
    <source>
        <dbReference type="SAM" id="MobiDB-lite"/>
    </source>
</evidence>
<dbReference type="InterPro" id="IPR001223">
    <property type="entry name" value="Glyco_hydro18_cat"/>
</dbReference>
<feature type="chain" id="PRO_5047026265" evidence="4">
    <location>
        <begin position="40"/>
        <end position="507"/>
    </location>
</feature>
<name>A0ABV3D424_STREX</name>
<keyword evidence="8" id="KW-1185">Reference proteome</keyword>
<feature type="signal peptide" evidence="4">
    <location>
        <begin position="1"/>
        <end position="39"/>
    </location>
</feature>
<keyword evidence="2" id="KW-0624">Polysaccharide degradation</keyword>
<feature type="region of interest" description="Disordered" evidence="3">
    <location>
        <begin position="146"/>
        <end position="208"/>
    </location>
</feature>
<evidence type="ECO:0000256" key="2">
    <source>
        <dbReference type="ARBA" id="ARBA00023326"/>
    </source>
</evidence>